<proteinExistence type="predicted"/>
<dbReference type="Proteomes" id="UP000275078">
    <property type="component" value="Unassembled WGS sequence"/>
</dbReference>
<feature type="region of interest" description="Disordered" evidence="1">
    <location>
        <begin position="166"/>
        <end position="195"/>
    </location>
</feature>
<organism evidence="2 3">
    <name type="scientific">Ascobolus immersus RN42</name>
    <dbReference type="NCBI Taxonomy" id="1160509"/>
    <lineage>
        <taxon>Eukaryota</taxon>
        <taxon>Fungi</taxon>
        <taxon>Dikarya</taxon>
        <taxon>Ascomycota</taxon>
        <taxon>Pezizomycotina</taxon>
        <taxon>Pezizomycetes</taxon>
        <taxon>Pezizales</taxon>
        <taxon>Ascobolaceae</taxon>
        <taxon>Ascobolus</taxon>
    </lineage>
</organism>
<protein>
    <submittedName>
        <fullName evidence="2">Uncharacterized protein</fullName>
    </submittedName>
</protein>
<evidence type="ECO:0000313" key="2">
    <source>
        <dbReference type="EMBL" id="RPA70631.1"/>
    </source>
</evidence>
<reference evidence="2 3" key="1">
    <citation type="journal article" date="2018" name="Nat. Ecol. Evol.">
        <title>Pezizomycetes genomes reveal the molecular basis of ectomycorrhizal truffle lifestyle.</title>
        <authorList>
            <person name="Murat C."/>
            <person name="Payen T."/>
            <person name="Noel B."/>
            <person name="Kuo A."/>
            <person name="Morin E."/>
            <person name="Chen J."/>
            <person name="Kohler A."/>
            <person name="Krizsan K."/>
            <person name="Balestrini R."/>
            <person name="Da Silva C."/>
            <person name="Montanini B."/>
            <person name="Hainaut M."/>
            <person name="Levati E."/>
            <person name="Barry K.W."/>
            <person name="Belfiori B."/>
            <person name="Cichocki N."/>
            <person name="Clum A."/>
            <person name="Dockter R.B."/>
            <person name="Fauchery L."/>
            <person name="Guy J."/>
            <person name="Iotti M."/>
            <person name="Le Tacon F."/>
            <person name="Lindquist E.A."/>
            <person name="Lipzen A."/>
            <person name="Malagnac F."/>
            <person name="Mello A."/>
            <person name="Molinier V."/>
            <person name="Miyauchi S."/>
            <person name="Poulain J."/>
            <person name="Riccioni C."/>
            <person name="Rubini A."/>
            <person name="Sitrit Y."/>
            <person name="Splivallo R."/>
            <person name="Traeger S."/>
            <person name="Wang M."/>
            <person name="Zifcakova L."/>
            <person name="Wipf D."/>
            <person name="Zambonelli A."/>
            <person name="Paolocci F."/>
            <person name="Nowrousian M."/>
            <person name="Ottonello S."/>
            <person name="Baldrian P."/>
            <person name="Spatafora J.W."/>
            <person name="Henrissat B."/>
            <person name="Nagy L.G."/>
            <person name="Aury J.M."/>
            <person name="Wincker P."/>
            <person name="Grigoriev I.V."/>
            <person name="Bonfante P."/>
            <person name="Martin F.M."/>
        </authorList>
    </citation>
    <scope>NUCLEOTIDE SEQUENCE [LARGE SCALE GENOMIC DNA]</scope>
    <source>
        <strain evidence="2 3">RN42</strain>
    </source>
</reference>
<name>A0A3N4HDR7_ASCIM</name>
<accession>A0A3N4HDR7</accession>
<dbReference type="EMBL" id="ML120181">
    <property type="protein sequence ID" value="RPA70631.1"/>
    <property type="molecule type" value="Genomic_DNA"/>
</dbReference>
<evidence type="ECO:0000256" key="1">
    <source>
        <dbReference type="SAM" id="MobiDB-lite"/>
    </source>
</evidence>
<sequence length="381" mass="44353">MTYGFEPDKGTLLQGKVEKRFTLETFLEALQDSLRKIRPTRANDPSVKRIWLYTGQFGDNQFPEEPYTKVEITSEYNFYQRVTEFKGFLVSRTEGYLFRVEFHRTGLPPVDQSHPRDLPLLRYTTFRSYSTHSAIKLASDNDRNHQFALSSDDWIARGYPPRHFTLPGEAPCPAPVDSQVTSASEPDTDEDPASYRAHQQRWTAETAWKISRDLRSFTAPHPEHWRGDEEGLQEVVRAGTFARLSEAEKEEMRTGNWDALPEAEKERLRLTRFDILPQAEKDAMIENHDRFYDLPLDSQQALYDLGDHDRHLPGNERDNIRDFNALSDAQKEQVRSNTSVVTWGTLPFYEKERMINAHWDRLPEGIKNFYRLRGRVPVGQV</sequence>
<gene>
    <name evidence="2" type="ORF">BJ508DRAFT_336977</name>
</gene>
<keyword evidence="3" id="KW-1185">Reference proteome</keyword>
<dbReference type="AlphaFoldDB" id="A0A3N4HDR7"/>
<evidence type="ECO:0000313" key="3">
    <source>
        <dbReference type="Proteomes" id="UP000275078"/>
    </source>
</evidence>